<dbReference type="InterPro" id="IPR010499">
    <property type="entry name" value="AraC_E-bd"/>
</dbReference>
<gene>
    <name evidence="2" type="ORF">D7I44_03715</name>
</gene>
<name>A0A387BFL2_9MICO</name>
<dbReference type="InterPro" id="IPR029442">
    <property type="entry name" value="GyrI-like"/>
</dbReference>
<evidence type="ECO:0000259" key="1">
    <source>
        <dbReference type="SMART" id="SM00871"/>
    </source>
</evidence>
<keyword evidence="3" id="KW-1185">Reference proteome</keyword>
<sequence length="174" mass="19682">MIGAGEGRQMDIEEGRLGPLHLYAISSGPAPIPRDEVPPVVYRLFEQLRERLADIDIEISGRAIAWYERVIGEFGEHSQRVWVGYVADDDEVGGEMSPIVLDGAEHVAIGMHHGPMATIRQSWNELFDWVHEHGGHSAGYMREVHLKAWPYPEDEWVTKLELPFDEDDDDPIGE</sequence>
<dbReference type="InterPro" id="IPR011256">
    <property type="entry name" value="Reg_factor_effector_dom_sf"/>
</dbReference>
<evidence type="ECO:0000313" key="2">
    <source>
        <dbReference type="EMBL" id="AYG02713.1"/>
    </source>
</evidence>
<dbReference type="Gene3D" id="3.20.80.10">
    <property type="entry name" value="Regulatory factor, effector binding domain"/>
    <property type="match status" value="1"/>
</dbReference>
<dbReference type="EMBL" id="CP032624">
    <property type="protein sequence ID" value="AYG02713.1"/>
    <property type="molecule type" value="Genomic_DNA"/>
</dbReference>
<dbReference type="SMART" id="SM00871">
    <property type="entry name" value="AraC_E_bind"/>
    <property type="match status" value="1"/>
</dbReference>
<reference evidence="2 3" key="1">
    <citation type="submission" date="2018-09" db="EMBL/GenBank/DDBJ databases">
        <title>Genome sequencing of strain 2DFW10M-5.</title>
        <authorList>
            <person name="Heo J."/>
            <person name="Kim S.-J."/>
            <person name="Kwon S.-W."/>
        </authorList>
    </citation>
    <scope>NUCLEOTIDE SEQUENCE [LARGE SCALE GENOMIC DNA]</scope>
    <source>
        <strain evidence="2 3">2DFW10M-5</strain>
    </source>
</reference>
<dbReference type="KEGG" id="gry:D7I44_03715"/>
<dbReference type="SUPFAM" id="SSF55136">
    <property type="entry name" value="Probable bacterial effector-binding domain"/>
    <property type="match status" value="1"/>
</dbReference>
<dbReference type="Pfam" id="PF06445">
    <property type="entry name" value="GyrI-like"/>
    <property type="match status" value="1"/>
</dbReference>
<evidence type="ECO:0000313" key="3">
    <source>
        <dbReference type="Proteomes" id="UP000275069"/>
    </source>
</evidence>
<organism evidence="2 3">
    <name type="scientific">Gryllotalpicola protaetiae</name>
    <dbReference type="NCBI Taxonomy" id="2419771"/>
    <lineage>
        <taxon>Bacteria</taxon>
        <taxon>Bacillati</taxon>
        <taxon>Actinomycetota</taxon>
        <taxon>Actinomycetes</taxon>
        <taxon>Micrococcales</taxon>
        <taxon>Microbacteriaceae</taxon>
        <taxon>Gryllotalpicola</taxon>
    </lineage>
</organism>
<feature type="domain" description="AraC effector-binding" evidence="1">
    <location>
        <begin position="10"/>
        <end position="165"/>
    </location>
</feature>
<dbReference type="AlphaFoldDB" id="A0A387BFL2"/>
<accession>A0A387BFL2</accession>
<protein>
    <submittedName>
        <fullName evidence="2">AraC family transcriptional regulator</fullName>
    </submittedName>
</protein>
<dbReference type="Proteomes" id="UP000275069">
    <property type="component" value="Chromosome"/>
</dbReference>
<dbReference type="OrthoDB" id="7849865at2"/>
<proteinExistence type="predicted"/>